<evidence type="ECO:0000313" key="3">
    <source>
        <dbReference type="Proteomes" id="UP000237271"/>
    </source>
</evidence>
<dbReference type="GO" id="GO:0003964">
    <property type="term" value="F:RNA-directed DNA polymerase activity"/>
    <property type="evidence" value="ECO:0007669"/>
    <property type="project" value="UniProtKB-KW"/>
</dbReference>
<keyword evidence="2" id="KW-0548">Nucleotidyltransferase</keyword>
<protein>
    <submittedName>
        <fullName evidence="2">Reverse transcriptase</fullName>
    </submittedName>
</protein>
<evidence type="ECO:0000259" key="1">
    <source>
        <dbReference type="PROSITE" id="PS50994"/>
    </source>
</evidence>
<dbReference type="EMBL" id="NCKW01006526">
    <property type="protein sequence ID" value="POM71336.1"/>
    <property type="molecule type" value="Genomic_DNA"/>
</dbReference>
<feature type="domain" description="Integrase catalytic" evidence="1">
    <location>
        <begin position="25"/>
        <end position="123"/>
    </location>
</feature>
<evidence type="ECO:0000313" key="2">
    <source>
        <dbReference type="EMBL" id="POM71336.1"/>
    </source>
</evidence>
<proteinExistence type="predicted"/>
<dbReference type="InterPro" id="IPR001584">
    <property type="entry name" value="Integrase_cat-core"/>
</dbReference>
<dbReference type="SUPFAM" id="SSF53098">
    <property type="entry name" value="Ribonuclease H-like"/>
    <property type="match status" value="1"/>
</dbReference>
<sequence>MSNGTYALSPIAARARADHSSEAIQPARPFQLVFMDFVKPLRKSGRGNTALLPFQCAFPGFEMGKPMVDTTALSVAKAFEKCVYRRVGAPTLIRYDRDPRFMSEVKGDPELPVYKLMVNKNGR</sequence>
<dbReference type="InterPro" id="IPR050951">
    <property type="entry name" value="Retrovirus_Pol_polyprotein"/>
</dbReference>
<dbReference type="PROSITE" id="PS50994">
    <property type="entry name" value="INTEGRASE"/>
    <property type="match status" value="1"/>
</dbReference>
<dbReference type="Proteomes" id="UP000237271">
    <property type="component" value="Unassembled WGS sequence"/>
</dbReference>
<name>A0A2P4Y0K8_9STRA</name>
<comment type="caution">
    <text evidence="2">The sequence shown here is derived from an EMBL/GenBank/DDBJ whole genome shotgun (WGS) entry which is preliminary data.</text>
</comment>
<keyword evidence="2" id="KW-0695">RNA-directed DNA polymerase</keyword>
<reference evidence="2 3" key="1">
    <citation type="journal article" date="2017" name="Genome Biol. Evol.">
        <title>Phytophthora megakarya and P. palmivora, closely related causal agents of cacao black pod rot, underwent increases in genome sizes and gene numbers by different mechanisms.</title>
        <authorList>
            <person name="Ali S.S."/>
            <person name="Shao J."/>
            <person name="Lary D.J."/>
            <person name="Kronmiller B."/>
            <person name="Shen D."/>
            <person name="Strem M.D."/>
            <person name="Amoako-Attah I."/>
            <person name="Akrofi A.Y."/>
            <person name="Begoude B.A."/>
            <person name="Ten Hoopen G.M."/>
            <person name="Coulibaly K."/>
            <person name="Kebe B.I."/>
            <person name="Melnick R.L."/>
            <person name="Guiltinan M.J."/>
            <person name="Tyler B.M."/>
            <person name="Meinhardt L.W."/>
            <person name="Bailey B.A."/>
        </authorList>
    </citation>
    <scope>NUCLEOTIDE SEQUENCE [LARGE SCALE GENOMIC DNA]</scope>
    <source>
        <strain evidence="3">sbr112.9</strain>
    </source>
</reference>
<dbReference type="InterPro" id="IPR012337">
    <property type="entry name" value="RNaseH-like_sf"/>
</dbReference>
<dbReference type="AlphaFoldDB" id="A0A2P4Y0K8"/>
<organism evidence="2 3">
    <name type="scientific">Phytophthora palmivora</name>
    <dbReference type="NCBI Taxonomy" id="4796"/>
    <lineage>
        <taxon>Eukaryota</taxon>
        <taxon>Sar</taxon>
        <taxon>Stramenopiles</taxon>
        <taxon>Oomycota</taxon>
        <taxon>Peronosporomycetes</taxon>
        <taxon>Peronosporales</taxon>
        <taxon>Peronosporaceae</taxon>
        <taxon>Phytophthora</taxon>
    </lineage>
</organism>
<dbReference type="PANTHER" id="PTHR37984">
    <property type="entry name" value="PROTEIN CBG26694"/>
    <property type="match status" value="1"/>
</dbReference>
<dbReference type="GO" id="GO:0015074">
    <property type="term" value="P:DNA integration"/>
    <property type="evidence" value="ECO:0007669"/>
    <property type="project" value="InterPro"/>
</dbReference>
<keyword evidence="2" id="KW-0808">Transferase</keyword>
<keyword evidence="3" id="KW-1185">Reference proteome</keyword>
<accession>A0A2P4Y0K8</accession>
<dbReference type="GO" id="GO:0003676">
    <property type="term" value="F:nucleic acid binding"/>
    <property type="evidence" value="ECO:0007669"/>
    <property type="project" value="InterPro"/>
</dbReference>
<dbReference type="Gene3D" id="3.30.420.10">
    <property type="entry name" value="Ribonuclease H-like superfamily/Ribonuclease H"/>
    <property type="match status" value="1"/>
</dbReference>
<dbReference type="InterPro" id="IPR036397">
    <property type="entry name" value="RNaseH_sf"/>
</dbReference>
<gene>
    <name evidence="2" type="ORF">PHPALM_12113</name>
</gene>
<dbReference type="PANTHER" id="PTHR37984:SF5">
    <property type="entry name" value="PROTEIN NYNRIN-LIKE"/>
    <property type="match status" value="1"/>
</dbReference>